<evidence type="ECO:0000313" key="2">
    <source>
        <dbReference type="EMBL" id="RLN17066.1"/>
    </source>
</evidence>
<reference evidence="3" key="1">
    <citation type="journal article" date="2019" name="Nat. Commun.">
        <title>The genome of broomcorn millet.</title>
        <authorList>
            <person name="Zou C."/>
            <person name="Miki D."/>
            <person name="Li D."/>
            <person name="Tang Q."/>
            <person name="Xiao L."/>
            <person name="Rajput S."/>
            <person name="Deng P."/>
            <person name="Jia W."/>
            <person name="Huang R."/>
            <person name="Zhang M."/>
            <person name="Sun Y."/>
            <person name="Hu J."/>
            <person name="Fu X."/>
            <person name="Schnable P.S."/>
            <person name="Li F."/>
            <person name="Zhang H."/>
            <person name="Feng B."/>
            <person name="Zhu X."/>
            <person name="Liu R."/>
            <person name="Schnable J.C."/>
            <person name="Zhu J.-K."/>
            <person name="Zhang H."/>
        </authorList>
    </citation>
    <scope>NUCLEOTIDE SEQUENCE [LARGE SCALE GENOMIC DNA]</scope>
</reference>
<proteinExistence type="predicted"/>
<feature type="region of interest" description="Disordered" evidence="1">
    <location>
        <begin position="29"/>
        <end position="160"/>
    </location>
</feature>
<protein>
    <submittedName>
        <fullName evidence="2">Uncharacterized protein</fullName>
    </submittedName>
</protein>
<sequence>MKSTHSPIFQEKNLQSLHYAFHRRLLWPVAPPLPSPQSPACVRRRRRSRLPPPRRRPRPSDWDPSPPRRPSSALGHRHCRGCRTRPRRGPPPAPAVAAAEEAEEGRVAPSRRASSRAGRWGRRRGSCPAPGRRQRGILGSTSALEADTAGGGPAEGELENLGRHQYTSPGEIKDFIDKGQAEWVVLNTAYALLSNAEAF</sequence>
<dbReference type="Proteomes" id="UP000275267">
    <property type="component" value="Unassembled WGS sequence"/>
</dbReference>
<feature type="compositionally biased region" description="Basic residues" evidence="1">
    <location>
        <begin position="75"/>
        <end position="88"/>
    </location>
</feature>
<feature type="compositionally biased region" description="Low complexity" evidence="1">
    <location>
        <begin position="107"/>
        <end position="118"/>
    </location>
</feature>
<evidence type="ECO:0000313" key="3">
    <source>
        <dbReference type="Proteomes" id="UP000275267"/>
    </source>
</evidence>
<gene>
    <name evidence="2" type="ORF">C2845_PM02G45900</name>
</gene>
<accession>A0A3L6SAY6</accession>
<organism evidence="2 3">
    <name type="scientific">Panicum miliaceum</name>
    <name type="common">Proso millet</name>
    <name type="synonym">Broomcorn millet</name>
    <dbReference type="NCBI Taxonomy" id="4540"/>
    <lineage>
        <taxon>Eukaryota</taxon>
        <taxon>Viridiplantae</taxon>
        <taxon>Streptophyta</taxon>
        <taxon>Embryophyta</taxon>
        <taxon>Tracheophyta</taxon>
        <taxon>Spermatophyta</taxon>
        <taxon>Magnoliopsida</taxon>
        <taxon>Liliopsida</taxon>
        <taxon>Poales</taxon>
        <taxon>Poaceae</taxon>
        <taxon>PACMAD clade</taxon>
        <taxon>Panicoideae</taxon>
        <taxon>Panicodae</taxon>
        <taxon>Paniceae</taxon>
        <taxon>Panicinae</taxon>
        <taxon>Panicum</taxon>
        <taxon>Panicum sect. Panicum</taxon>
    </lineage>
</organism>
<dbReference type="EMBL" id="PQIB02000005">
    <property type="protein sequence ID" value="RLN17066.1"/>
    <property type="molecule type" value="Genomic_DNA"/>
</dbReference>
<comment type="caution">
    <text evidence="2">The sequence shown here is derived from an EMBL/GenBank/DDBJ whole genome shotgun (WGS) entry which is preliminary data.</text>
</comment>
<keyword evidence="3" id="KW-1185">Reference proteome</keyword>
<name>A0A3L6SAY6_PANMI</name>
<dbReference type="AlphaFoldDB" id="A0A3L6SAY6"/>
<feature type="compositionally biased region" description="Basic residues" evidence="1">
    <location>
        <begin position="42"/>
        <end position="57"/>
    </location>
</feature>
<evidence type="ECO:0000256" key="1">
    <source>
        <dbReference type="SAM" id="MobiDB-lite"/>
    </source>
</evidence>